<protein>
    <submittedName>
        <fullName evidence="1">Uncharacterized protein</fullName>
    </submittedName>
</protein>
<dbReference type="AlphaFoldDB" id="A0AAE3VPG1"/>
<keyword evidence="2" id="KW-1185">Reference proteome</keyword>
<sequence>MPLRHLPIIVAAVLAPTIVLGQGATLSGSEIRSQISGKRVYLATPFGGEFPLYYQANGTVDGSGEALGLGRYMRPEDSGKWWITGNQLCQQWTSWYDGKQFCFTLKDGEGDRLYWTRDDGLTGRARIGN</sequence>
<accession>A0AAE3VPG1</accession>
<dbReference type="Proteomes" id="UP001229244">
    <property type="component" value="Unassembled WGS sequence"/>
</dbReference>
<gene>
    <name evidence="1" type="ORF">J2S73_002329</name>
</gene>
<evidence type="ECO:0000313" key="2">
    <source>
        <dbReference type="Proteomes" id="UP001229244"/>
    </source>
</evidence>
<dbReference type="EMBL" id="JAUSUL010000002">
    <property type="protein sequence ID" value="MDQ0315872.1"/>
    <property type="molecule type" value="Genomic_DNA"/>
</dbReference>
<reference evidence="1" key="1">
    <citation type="submission" date="2023-07" db="EMBL/GenBank/DDBJ databases">
        <title>Genomic Encyclopedia of Type Strains, Phase IV (KMG-IV): sequencing the most valuable type-strain genomes for metagenomic binning, comparative biology and taxonomic classification.</title>
        <authorList>
            <person name="Goeker M."/>
        </authorList>
    </citation>
    <scope>NUCLEOTIDE SEQUENCE</scope>
    <source>
        <strain evidence="1">DSM 21202</strain>
    </source>
</reference>
<organism evidence="1 2">
    <name type="scientific">Amorphus orientalis</name>
    <dbReference type="NCBI Taxonomy" id="649198"/>
    <lineage>
        <taxon>Bacteria</taxon>
        <taxon>Pseudomonadati</taxon>
        <taxon>Pseudomonadota</taxon>
        <taxon>Alphaproteobacteria</taxon>
        <taxon>Hyphomicrobiales</taxon>
        <taxon>Amorphaceae</taxon>
        <taxon>Amorphus</taxon>
    </lineage>
</organism>
<comment type="caution">
    <text evidence="1">The sequence shown here is derived from an EMBL/GenBank/DDBJ whole genome shotgun (WGS) entry which is preliminary data.</text>
</comment>
<name>A0AAE3VPG1_9HYPH</name>
<evidence type="ECO:0000313" key="1">
    <source>
        <dbReference type="EMBL" id="MDQ0315872.1"/>
    </source>
</evidence>
<dbReference type="RefSeq" id="WP_306885700.1">
    <property type="nucleotide sequence ID" value="NZ_JAUSUL010000002.1"/>
</dbReference>
<proteinExistence type="predicted"/>